<protein>
    <recommendedName>
        <fullName evidence="2">tRNA(Met) cytidine acetate ligase</fullName>
        <ecNumber evidence="2">6.3.4.-</ecNumber>
    </recommendedName>
</protein>
<comment type="catalytic activity">
    <reaction evidence="2">
        <text>cytidine(34) in elongator tRNA(Met) + acetate + ATP = N(4)-acetylcytidine(34) in elongator tRNA(Met) + AMP + diphosphate</text>
        <dbReference type="Rhea" id="RHEA:58144"/>
        <dbReference type="Rhea" id="RHEA-COMP:10693"/>
        <dbReference type="Rhea" id="RHEA-COMP:10694"/>
        <dbReference type="ChEBI" id="CHEBI:30089"/>
        <dbReference type="ChEBI" id="CHEBI:30616"/>
        <dbReference type="ChEBI" id="CHEBI:33019"/>
        <dbReference type="ChEBI" id="CHEBI:74900"/>
        <dbReference type="ChEBI" id="CHEBI:82748"/>
        <dbReference type="ChEBI" id="CHEBI:456215"/>
    </reaction>
</comment>
<keyword evidence="1 2" id="KW-0819">tRNA processing</keyword>
<dbReference type="EC" id="6.3.4.-" evidence="2"/>
<feature type="binding site" evidence="2">
    <location>
        <position position="102"/>
    </location>
    <ligand>
        <name>ATP</name>
        <dbReference type="ChEBI" id="CHEBI:30616"/>
    </ligand>
</feature>
<evidence type="ECO:0000256" key="1">
    <source>
        <dbReference type="ARBA" id="ARBA00022694"/>
    </source>
</evidence>
<dbReference type="SUPFAM" id="SSF52374">
    <property type="entry name" value="Nucleotidylyl transferase"/>
    <property type="match status" value="1"/>
</dbReference>
<dbReference type="InterPro" id="IPR014729">
    <property type="entry name" value="Rossmann-like_a/b/a_fold"/>
</dbReference>
<dbReference type="RefSeq" id="WP_119299295.1">
    <property type="nucleotide sequence ID" value="NZ_BHGK01000004.1"/>
</dbReference>
<dbReference type="EMBL" id="BHGK01000004">
    <property type="protein sequence ID" value="GCA68424.1"/>
    <property type="molecule type" value="Genomic_DNA"/>
</dbReference>
<dbReference type="Gene3D" id="3.40.50.620">
    <property type="entry name" value="HUPs"/>
    <property type="match status" value="1"/>
</dbReference>
<dbReference type="PANTHER" id="PTHR37825">
    <property type="entry name" value="TRNA(MET) CYTIDINE ACETATE LIGASE"/>
    <property type="match status" value="1"/>
</dbReference>
<comment type="subcellular location">
    <subcellularLocation>
        <location evidence="2">Cytoplasm</location>
    </subcellularLocation>
</comment>
<reference evidence="4" key="1">
    <citation type="submission" date="2018-09" db="EMBL/GenBank/DDBJ databases">
        <title>Draft Genome Sequence of Mediterraneibacter sp. KCTC 15684.</title>
        <authorList>
            <person name="Kim J.S."/>
            <person name="Han K.I."/>
            <person name="Suh M.K."/>
            <person name="Lee K.C."/>
            <person name="Eom M.K."/>
            <person name="Lee J.H."/>
            <person name="Park S.H."/>
            <person name="Kang S.W."/>
            <person name="Park J.E."/>
            <person name="Oh B.S."/>
            <person name="Yu S.Y."/>
            <person name="Choi S.H."/>
            <person name="Lee D.H."/>
            <person name="Yoon H."/>
            <person name="Kim B."/>
            <person name="Yang S.J."/>
            <person name="Lee J.S."/>
        </authorList>
    </citation>
    <scope>NUCLEOTIDE SEQUENCE [LARGE SCALE GENOMIC DNA]</scope>
    <source>
        <strain evidence="4">KCTC 15684</strain>
    </source>
</reference>
<comment type="similarity">
    <text evidence="2">Belongs to the TmcAL family.</text>
</comment>
<feature type="binding site" evidence="2">
    <location>
        <begin position="7"/>
        <end position="20"/>
    </location>
    <ligand>
        <name>ATP</name>
        <dbReference type="ChEBI" id="CHEBI:30616"/>
    </ligand>
</feature>
<feature type="binding site" evidence="2">
    <location>
        <position position="189"/>
    </location>
    <ligand>
        <name>ATP</name>
        <dbReference type="ChEBI" id="CHEBI:30616"/>
    </ligand>
</feature>
<name>A0A391P2W4_9FIRM</name>
<keyword evidence="2" id="KW-0694">RNA-binding</keyword>
<keyword evidence="2" id="KW-0963">Cytoplasm</keyword>
<dbReference type="AlphaFoldDB" id="A0A391P2W4"/>
<dbReference type="NCBIfam" id="NF010191">
    <property type="entry name" value="PRK13670.1"/>
    <property type="match status" value="1"/>
</dbReference>
<dbReference type="GO" id="GO:0005524">
    <property type="term" value="F:ATP binding"/>
    <property type="evidence" value="ECO:0007669"/>
    <property type="project" value="UniProtKB-KW"/>
</dbReference>
<comment type="caution">
    <text evidence="2">Lacks conserved residue(s) required for the propagation of feature annotation.</text>
</comment>
<dbReference type="GO" id="GO:0006400">
    <property type="term" value="P:tRNA modification"/>
    <property type="evidence" value="ECO:0007669"/>
    <property type="project" value="UniProtKB-UniRule"/>
</dbReference>
<dbReference type="HAMAP" id="MF_01539">
    <property type="entry name" value="TmcAL"/>
    <property type="match status" value="1"/>
</dbReference>
<organism evidence="3 4">
    <name type="scientific">Mediterraneibacter butyricigenes</name>
    <dbReference type="NCBI Taxonomy" id="2316025"/>
    <lineage>
        <taxon>Bacteria</taxon>
        <taxon>Bacillati</taxon>
        <taxon>Bacillota</taxon>
        <taxon>Clostridia</taxon>
        <taxon>Lachnospirales</taxon>
        <taxon>Lachnospiraceae</taxon>
        <taxon>Mediterraneibacter</taxon>
    </lineage>
</organism>
<dbReference type="PANTHER" id="PTHR37825:SF1">
    <property type="entry name" value="TRNA(MET) CYTIDINE ACETATE LIGASE"/>
    <property type="match status" value="1"/>
</dbReference>
<evidence type="ECO:0000313" key="4">
    <source>
        <dbReference type="Proteomes" id="UP000265643"/>
    </source>
</evidence>
<keyword evidence="2" id="KW-0547">Nucleotide-binding</keyword>
<sequence length="410" mass="46944">MKVVGLIAEYNPFHNGHAYHIQKAKELTGADSVIVLMSGDFVQRGAPAVMSKYLRTQMALQAGASAVFELPVCYATGSAELFAYGAVSLLDRLGVVDSLCFGSECDNLSELDKIASVLVSEPEAYSCVLKRELKKGASYPSARQKALQSYFQTEDCAFLLEQPNNILGIEYLKALKKLHSKIRPYTIRRVESDYHETELQEHYSSASSLRHFLTRSEQFPEDLERQVPSSVLPLYRETFRREYPVTPNALSSITQYMLLKTPVKKLCRYMDMSEDLARRIKNQFHHYTDYQQFCELLKTKELTYTRISRALLHTVLGIKQKRTDAFLNDQVHYYAHLLGFRKDQKQILSVIKKESDLLLFTRTADEKKLSKAGKAMRRQDVFASNLYQTLISGQYHTPFENDLKKSVLKI</sequence>
<dbReference type="Pfam" id="PF05636">
    <property type="entry name" value="HIGH_NTase1"/>
    <property type="match status" value="1"/>
</dbReference>
<feature type="binding site" evidence="2">
    <location>
        <position position="164"/>
    </location>
    <ligand>
        <name>ATP</name>
        <dbReference type="ChEBI" id="CHEBI:30616"/>
    </ligand>
</feature>
<keyword evidence="4" id="KW-1185">Reference proteome</keyword>
<accession>A0A391P2W4</accession>
<evidence type="ECO:0000313" key="3">
    <source>
        <dbReference type="EMBL" id="GCA68424.1"/>
    </source>
</evidence>
<comment type="caution">
    <text evidence="3">The sequence shown here is derived from an EMBL/GenBank/DDBJ whole genome shotgun (WGS) entry which is preliminary data.</text>
</comment>
<keyword evidence="2" id="KW-0067">ATP-binding</keyword>
<dbReference type="GO" id="GO:0016879">
    <property type="term" value="F:ligase activity, forming carbon-nitrogen bonds"/>
    <property type="evidence" value="ECO:0007669"/>
    <property type="project" value="UniProtKB-UniRule"/>
</dbReference>
<dbReference type="InterPro" id="IPR008513">
    <property type="entry name" value="tRNA(Met)_cyd_acetate_ligase"/>
</dbReference>
<gene>
    <name evidence="3" type="primary">ylbM</name>
    <name evidence="2" type="synonym">tmcAL</name>
    <name evidence="3" type="ORF">KGMB01110_28600</name>
</gene>
<dbReference type="GO" id="GO:0000049">
    <property type="term" value="F:tRNA binding"/>
    <property type="evidence" value="ECO:0007669"/>
    <property type="project" value="UniProtKB-KW"/>
</dbReference>
<keyword evidence="2" id="KW-0820">tRNA-binding</keyword>
<keyword evidence="2" id="KW-0436">Ligase</keyword>
<proteinExistence type="inferred from homology"/>
<evidence type="ECO:0000256" key="2">
    <source>
        <dbReference type="HAMAP-Rule" id="MF_01539"/>
    </source>
</evidence>
<dbReference type="GO" id="GO:0005737">
    <property type="term" value="C:cytoplasm"/>
    <property type="evidence" value="ECO:0007669"/>
    <property type="project" value="UniProtKB-SubCell"/>
</dbReference>
<comment type="function">
    <text evidence="2">Catalyzes the formation of N(4)-acetylcytidine (ac(4)C) at the wobble position of elongator tRNA(Met), using acetate and ATP as substrates. First activates an acetate ion to form acetyladenylate (Ac-AMP) and then transfers the acetyl group to tRNA to form ac(4)C34.</text>
</comment>
<dbReference type="Proteomes" id="UP000265643">
    <property type="component" value="Unassembled WGS sequence"/>
</dbReference>